<dbReference type="SUPFAM" id="SSF52540">
    <property type="entry name" value="P-loop containing nucleoside triphosphate hydrolases"/>
    <property type="match status" value="1"/>
</dbReference>
<name>A0A396BVS0_BACFG</name>
<dbReference type="InterPro" id="IPR008145">
    <property type="entry name" value="GK/Ca_channel_bsu"/>
</dbReference>
<dbReference type="EMBL" id="QRJE01000032">
    <property type="protein sequence ID" value="RHH07875.1"/>
    <property type="molecule type" value="Genomic_DNA"/>
</dbReference>
<accession>A0A396BVS0</accession>
<dbReference type="InterPro" id="IPR027417">
    <property type="entry name" value="P-loop_NTPase"/>
</dbReference>
<dbReference type="InterPro" id="IPR008144">
    <property type="entry name" value="Guanylate_kin-like_dom"/>
</dbReference>
<dbReference type="GO" id="GO:0016301">
    <property type="term" value="F:kinase activity"/>
    <property type="evidence" value="ECO:0007669"/>
    <property type="project" value="UniProtKB-KW"/>
</dbReference>
<sequence length="170" mass="19414">MKPIIIAIVGNSGSGKTYMAEFLRSKLNVPVIVSYTTRPMREGETEGKDHFFIQPDKVPASKDMLAYTRFGGYEYFALYNQFPTDGICAYVIDEKGLEELTGRCKGRYEIISILVLCPPELLIARGIDPARVKRDHERKHLSLGYFDCVIRNDASLEEFEYKVICEFNKL</sequence>
<dbReference type="Proteomes" id="UP000266644">
    <property type="component" value="Unassembled WGS sequence"/>
</dbReference>
<keyword evidence="2" id="KW-0418">Kinase</keyword>
<keyword evidence="2" id="KW-0808">Transferase</keyword>
<dbReference type="RefSeq" id="WP_122330559.1">
    <property type="nucleotide sequence ID" value="NZ_JAQDYY010000019.1"/>
</dbReference>
<protein>
    <submittedName>
        <fullName evidence="2">Guanylate kinase</fullName>
    </submittedName>
</protein>
<feature type="domain" description="Guanylate kinase-like" evidence="1">
    <location>
        <begin position="3"/>
        <end position="79"/>
    </location>
</feature>
<dbReference type="PROSITE" id="PS50052">
    <property type="entry name" value="GUANYLATE_KINASE_2"/>
    <property type="match status" value="1"/>
</dbReference>
<dbReference type="Gene3D" id="3.40.50.300">
    <property type="entry name" value="P-loop containing nucleotide triphosphate hydrolases"/>
    <property type="match status" value="1"/>
</dbReference>
<evidence type="ECO:0000259" key="1">
    <source>
        <dbReference type="PROSITE" id="PS50052"/>
    </source>
</evidence>
<gene>
    <name evidence="2" type="ORF">DW228_18240</name>
</gene>
<comment type="caution">
    <text evidence="2">The sequence shown here is derived from an EMBL/GenBank/DDBJ whole genome shotgun (WGS) entry which is preliminary data.</text>
</comment>
<reference evidence="2 3" key="1">
    <citation type="submission" date="2018-08" db="EMBL/GenBank/DDBJ databases">
        <title>A genome reference for cultivated species of the human gut microbiota.</title>
        <authorList>
            <person name="Zou Y."/>
            <person name="Xue W."/>
            <person name="Luo G."/>
        </authorList>
    </citation>
    <scope>NUCLEOTIDE SEQUENCE [LARGE SCALE GENOMIC DNA]</scope>
    <source>
        <strain evidence="2 3">AM18-6</strain>
    </source>
</reference>
<dbReference type="AlphaFoldDB" id="A0A396BVS0"/>
<proteinExistence type="predicted"/>
<organism evidence="2 3">
    <name type="scientific">Bacteroides fragilis</name>
    <dbReference type="NCBI Taxonomy" id="817"/>
    <lineage>
        <taxon>Bacteria</taxon>
        <taxon>Pseudomonadati</taxon>
        <taxon>Bacteroidota</taxon>
        <taxon>Bacteroidia</taxon>
        <taxon>Bacteroidales</taxon>
        <taxon>Bacteroidaceae</taxon>
        <taxon>Bacteroides</taxon>
    </lineage>
</organism>
<evidence type="ECO:0000313" key="2">
    <source>
        <dbReference type="EMBL" id="RHH07875.1"/>
    </source>
</evidence>
<dbReference type="Pfam" id="PF00625">
    <property type="entry name" value="Guanylate_kin"/>
    <property type="match status" value="1"/>
</dbReference>
<evidence type="ECO:0000313" key="3">
    <source>
        <dbReference type="Proteomes" id="UP000266644"/>
    </source>
</evidence>